<keyword evidence="2" id="KW-0732">Signal</keyword>
<evidence type="ECO:0000256" key="2">
    <source>
        <dbReference type="SAM" id="SignalP"/>
    </source>
</evidence>
<sequence>MIRTSIARTLTPLLALALLGSAAPAMADKYYKWVDDNGVTHYGTAPPEDGGSEAVRTYGPSSDQGKEIKALQEQREAAARAREQAEERAREAERAAEEPEAVAKERCEEHRANLEILENKPVVRVENPQTGEMEVIDQARRDEMIETTRAALENC</sequence>
<feature type="domain" description="DUF4124" evidence="3">
    <location>
        <begin position="17"/>
        <end position="85"/>
    </location>
</feature>
<gene>
    <name evidence="4" type="ORF">ISO4_02272</name>
</gene>
<feature type="compositionally biased region" description="Basic and acidic residues" evidence="1">
    <location>
        <begin position="64"/>
        <end position="105"/>
    </location>
</feature>
<dbReference type="Proteomes" id="UP000644441">
    <property type="component" value="Unassembled WGS sequence"/>
</dbReference>
<dbReference type="InterPro" id="IPR025392">
    <property type="entry name" value="DUF4124"/>
</dbReference>
<name>A0ABS0AHZ6_9GAMM</name>
<protein>
    <recommendedName>
        <fullName evidence="3">DUF4124 domain-containing protein</fullName>
    </recommendedName>
</protein>
<feature type="region of interest" description="Disordered" evidence="1">
    <location>
        <begin position="42"/>
        <end position="105"/>
    </location>
</feature>
<evidence type="ECO:0000259" key="3">
    <source>
        <dbReference type="Pfam" id="PF13511"/>
    </source>
</evidence>
<feature type="chain" id="PRO_5045441597" description="DUF4124 domain-containing protein" evidence="2">
    <location>
        <begin position="28"/>
        <end position="155"/>
    </location>
</feature>
<evidence type="ECO:0000256" key="1">
    <source>
        <dbReference type="SAM" id="MobiDB-lite"/>
    </source>
</evidence>
<dbReference type="Pfam" id="PF13511">
    <property type="entry name" value="DUF4124"/>
    <property type="match status" value="1"/>
</dbReference>
<organism evidence="4 5">
    <name type="scientific">Alloalcanivorax venustensis ISO4</name>
    <dbReference type="NCBI Taxonomy" id="1177184"/>
    <lineage>
        <taxon>Bacteria</taxon>
        <taxon>Pseudomonadati</taxon>
        <taxon>Pseudomonadota</taxon>
        <taxon>Gammaproteobacteria</taxon>
        <taxon>Oceanospirillales</taxon>
        <taxon>Alcanivoracaceae</taxon>
        <taxon>Alloalcanivorax</taxon>
    </lineage>
</organism>
<accession>A0ABS0AHZ6</accession>
<dbReference type="EMBL" id="ARXR01000020">
    <property type="protein sequence ID" value="MBF5053670.1"/>
    <property type="molecule type" value="Genomic_DNA"/>
</dbReference>
<keyword evidence="5" id="KW-1185">Reference proteome</keyword>
<feature type="signal peptide" evidence="2">
    <location>
        <begin position="1"/>
        <end position="27"/>
    </location>
</feature>
<evidence type="ECO:0000313" key="4">
    <source>
        <dbReference type="EMBL" id="MBF5053670.1"/>
    </source>
</evidence>
<dbReference type="RefSeq" id="WP_194856315.1">
    <property type="nucleotide sequence ID" value="NZ_ARXR01000020.1"/>
</dbReference>
<evidence type="ECO:0000313" key="5">
    <source>
        <dbReference type="Proteomes" id="UP000644441"/>
    </source>
</evidence>
<comment type="caution">
    <text evidence="4">The sequence shown here is derived from an EMBL/GenBank/DDBJ whole genome shotgun (WGS) entry which is preliminary data.</text>
</comment>
<proteinExistence type="predicted"/>
<reference evidence="4 5" key="1">
    <citation type="submission" date="2012-09" db="EMBL/GenBank/DDBJ databases">
        <title>Genome Sequence of alkane-degrading Bacterium Alcanivorax venustensis ISO4.</title>
        <authorList>
            <person name="Lai Q."/>
            <person name="Shao Z."/>
        </authorList>
    </citation>
    <scope>NUCLEOTIDE SEQUENCE [LARGE SCALE GENOMIC DNA]</scope>
    <source>
        <strain evidence="4 5">ISO4</strain>
    </source>
</reference>